<comment type="caution">
    <text evidence="1">The sequence shown here is derived from an EMBL/GenBank/DDBJ whole genome shotgun (WGS) entry which is preliminary data.</text>
</comment>
<evidence type="ECO:0000313" key="2">
    <source>
        <dbReference type="Proteomes" id="UP000552836"/>
    </source>
</evidence>
<dbReference type="AlphaFoldDB" id="A0A846LRG7"/>
<proteinExistence type="predicted"/>
<sequence>MSTSHVHSLVITPPRKARMTAFVDVQTPIHRLSAGQVAVVVPVRA</sequence>
<dbReference type="Proteomes" id="UP000552836">
    <property type="component" value="Unassembled WGS sequence"/>
</dbReference>
<protein>
    <submittedName>
        <fullName evidence="1">Uncharacterized protein</fullName>
    </submittedName>
</protein>
<dbReference type="EMBL" id="JAAMPA010000003">
    <property type="protein sequence ID" value="NIH70126.1"/>
    <property type="molecule type" value="Genomic_DNA"/>
</dbReference>
<dbReference type="RefSeq" id="WP_166757634.1">
    <property type="nucleotide sequence ID" value="NZ_BAABJU010000008.1"/>
</dbReference>
<accession>A0A846LRG7</accession>
<organism evidence="1 2">
    <name type="scientific">Modestobacter marinus</name>
    <dbReference type="NCBI Taxonomy" id="477641"/>
    <lineage>
        <taxon>Bacteria</taxon>
        <taxon>Bacillati</taxon>
        <taxon>Actinomycetota</taxon>
        <taxon>Actinomycetes</taxon>
        <taxon>Geodermatophilales</taxon>
        <taxon>Geodermatophilaceae</taxon>
        <taxon>Modestobacter</taxon>
    </lineage>
</organism>
<gene>
    <name evidence="1" type="ORF">FB380_004624</name>
</gene>
<name>A0A846LRG7_9ACTN</name>
<reference evidence="1 2" key="1">
    <citation type="submission" date="2020-02" db="EMBL/GenBank/DDBJ databases">
        <title>Sequencing the genomes of 1000 actinobacteria strains.</title>
        <authorList>
            <person name="Klenk H.-P."/>
        </authorList>
    </citation>
    <scope>NUCLEOTIDE SEQUENCE [LARGE SCALE GENOMIC DNA]</scope>
    <source>
        <strain evidence="1 2">DSM 45201</strain>
    </source>
</reference>
<evidence type="ECO:0000313" key="1">
    <source>
        <dbReference type="EMBL" id="NIH70126.1"/>
    </source>
</evidence>